<dbReference type="PANTHER" id="PTHR42988">
    <property type="entry name" value="PHOSPHOHYDROLASE"/>
    <property type="match status" value="1"/>
</dbReference>
<comment type="similarity">
    <text evidence="4">Belongs to the cyclic nucleotide phosphodiesterase class-III family.</text>
</comment>
<dbReference type="Proteomes" id="UP001069090">
    <property type="component" value="Unassembled WGS sequence"/>
</dbReference>
<feature type="domain" description="Calcineurin-like phosphoesterase" evidence="5">
    <location>
        <begin position="11"/>
        <end position="198"/>
    </location>
</feature>
<dbReference type="InterPro" id="IPR004843">
    <property type="entry name" value="Calcineurin-like_PHP"/>
</dbReference>
<dbReference type="Pfam" id="PF00149">
    <property type="entry name" value="Metallophos"/>
    <property type="match status" value="1"/>
</dbReference>
<evidence type="ECO:0000256" key="3">
    <source>
        <dbReference type="ARBA" id="ARBA00023004"/>
    </source>
</evidence>
<accession>A0A9J6RKM1</accession>
<keyword evidence="7" id="KW-1185">Reference proteome</keyword>
<dbReference type="NCBIfam" id="NF008359">
    <property type="entry name" value="PRK11148.1"/>
    <property type="match status" value="1"/>
</dbReference>
<dbReference type="Gene3D" id="3.60.21.10">
    <property type="match status" value="1"/>
</dbReference>
<dbReference type="AlphaFoldDB" id="A0A9J6RKM1"/>
<comment type="caution">
    <text evidence="6">The sequence shown here is derived from an EMBL/GenBank/DDBJ whole genome shotgun (WGS) entry which is preliminary data.</text>
</comment>
<dbReference type="GO" id="GO:0046872">
    <property type="term" value="F:metal ion binding"/>
    <property type="evidence" value="ECO:0007669"/>
    <property type="project" value="UniProtKB-KW"/>
</dbReference>
<evidence type="ECO:0000313" key="7">
    <source>
        <dbReference type="Proteomes" id="UP001069090"/>
    </source>
</evidence>
<evidence type="ECO:0000256" key="1">
    <source>
        <dbReference type="ARBA" id="ARBA00022723"/>
    </source>
</evidence>
<dbReference type="PANTHER" id="PTHR42988:SF2">
    <property type="entry name" value="CYCLIC NUCLEOTIDE PHOSPHODIESTERASE CBUA0032-RELATED"/>
    <property type="match status" value="1"/>
</dbReference>
<organism evidence="6 7">
    <name type="scientific">Dasania phycosphaerae</name>
    <dbReference type="NCBI Taxonomy" id="2950436"/>
    <lineage>
        <taxon>Bacteria</taxon>
        <taxon>Pseudomonadati</taxon>
        <taxon>Pseudomonadota</taxon>
        <taxon>Gammaproteobacteria</taxon>
        <taxon>Cellvibrionales</taxon>
        <taxon>Spongiibacteraceae</taxon>
        <taxon>Dasania</taxon>
    </lineage>
</organism>
<evidence type="ECO:0000313" key="6">
    <source>
        <dbReference type="EMBL" id="MCZ0864881.1"/>
    </source>
</evidence>
<keyword evidence="2 6" id="KW-0378">Hydrolase</keyword>
<evidence type="ECO:0000256" key="4">
    <source>
        <dbReference type="ARBA" id="ARBA00025742"/>
    </source>
</evidence>
<keyword evidence="3" id="KW-0408">Iron</keyword>
<sequence>MAATTHSAAALRVLQITDSHLGEQAGERLLNLDTDQSLAAVIDLIAQEQSGCDLLLATGDIANHASVAAYQRFQKLTQYIAPETLWLPGNHDDPELMAQALGQPLVKSATFGNWLIIMLDSTARGQVGGSFTEQELSYLQQQLNEAADHHVLICLHHHPVDIGCAWLDEQRVSNAADFFKLVDGCPQVRGIVWGHVHQQLDTQRKGVQLMSTPSSCVQFAPASERFKLDRLNPGYRWLDLHADGRISTGISRVTLSFDIHYDNADGY</sequence>
<protein>
    <submittedName>
        <fullName evidence="6">3',5'-cyclic-AMP phosphodiesterase</fullName>
        <ecNumber evidence="6">3.1.4.53</ecNumber>
    </submittedName>
</protein>
<name>A0A9J6RKM1_9GAMM</name>
<proteinExistence type="inferred from homology"/>
<dbReference type="EMBL" id="JAPTGG010000004">
    <property type="protein sequence ID" value="MCZ0864881.1"/>
    <property type="molecule type" value="Genomic_DNA"/>
</dbReference>
<dbReference type="GO" id="GO:0004115">
    <property type="term" value="F:3',5'-cyclic-AMP phosphodiesterase activity"/>
    <property type="evidence" value="ECO:0007669"/>
    <property type="project" value="UniProtKB-EC"/>
</dbReference>
<reference evidence="6 7" key="1">
    <citation type="submission" date="2022-12" db="EMBL/GenBank/DDBJ databases">
        <title>Dasania phycosphaerae sp. nov., isolated from particulate material of the south coast of Korea.</title>
        <authorList>
            <person name="Jiang Y."/>
        </authorList>
    </citation>
    <scope>NUCLEOTIDE SEQUENCE [LARGE SCALE GENOMIC DNA]</scope>
    <source>
        <strain evidence="6 7">GY-19</strain>
    </source>
</reference>
<dbReference type="InterPro" id="IPR029052">
    <property type="entry name" value="Metallo-depent_PP-like"/>
</dbReference>
<evidence type="ECO:0000259" key="5">
    <source>
        <dbReference type="Pfam" id="PF00149"/>
    </source>
</evidence>
<keyword evidence="1" id="KW-0479">Metal-binding</keyword>
<dbReference type="EC" id="3.1.4.53" evidence="6"/>
<gene>
    <name evidence="6" type="primary">cpdA</name>
    <name evidence="6" type="ORF">O0V09_06695</name>
</gene>
<evidence type="ECO:0000256" key="2">
    <source>
        <dbReference type="ARBA" id="ARBA00022801"/>
    </source>
</evidence>
<dbReference type="RefSeq" id="WP_258331034.1">
    <property type="nucleotide sequence ID" value="NZ_JAPTGG010000004.1"/>
</dbReference>
<dbReference type="CDD" id="cd07402">
    <property type="entry name" value="MPP_GpdQ"/>
    <property type="match status" value="1"/>
</dbReference>
<dbReference type="InterPro" id="IPR050884">
    <property type="entry name" value="CNP_phosphodiesterase-III"/>
</dbReference>
<dbReference type="InterPro" id="IPR026575">
    <property type="entry name" value="GpdQ/CpdA-like"/>
</dbReference>
<dbReference type="SUPFAM" id="SSF56300">
    <property type="entry name" value="Metallo-dependent phosphatases"/>
    <property type="match status" value="1"/>
</dbReference>